<dbReference type="EMBL" id="JAGRQH010000246">
    <property type="protein sequence ID" value="MBR0560872.1"/>
    <property type="molecule type" value="Genomic_DNA"/>
</dbReference>
<keyword evidence="2" id="KW-1185">Reference proteome</keyword>
<name>A0ABS5EAE3_9PROT</name>
<organism evidence="1 2">
    <name type="scientific">Neokomagataea anthophila</name>
    <dbReference type="NCBI Taxonomy" id="2826925"/>
    <lineage>
        <taxon>Bacteria</taxon>
        <taxon>Pseudomonadati</taxon>
        <taxon>Pseudomonadota</taxon>
        <taxon>Alphaproteobacteria</taxon>
        <taxon>Acetobacterales</taxon>
        <taxon>Acetobacteraceae</taxon>
        <taxon>Neokomagataea</taxon>
    </lineage>
</organism>
<dbReference type="Proteomes" id="UP000677812">
    <property type="component" value="Unassembled WGS sequence"/>
</dbReference>
<evidence type="ECO:0000313" key="1">
    <source>
        <dbReference type="EMBL" id="MBR0560872.1"/>
    </source>
</evidence>
<dbReference type="RefSeq" id="WP_211683604.1">
    <property type="nucleotide sequence ID" value="NZ_JAGRQH010000246.1"/>
</dbReference>
<feature type="non-terminal residue" evidence="1">
    <location>
        <position position="1"/>
    </location>
</feature>
<proteinExistence type="predicted"/>
<protein>
    <submittedName>
        <fullName evidence="1">Uncharacterized protein</fullName>
    </submittedName>
</protein>
<comment type="caution">
    <text evidence="1">The sequence shown here is derived from an EMBL/GenBank/DDBJ whole genome shotgun (WGS) entry which is preliminary data.</text>
</comment>
<accession>A0ABS5EAE3</accession>
<reference evidence="1 2" key="1">
    <citation type="submission" date="2021-04" db="EMBL/GenBank/DDBJ databases">
        <title>The complete genome sequence of Neokomagataea sp. TBRC 2177.</title>
        <authorList>
            <person name="Charoenyingcharoen P."/>
            <person name="Yukphan P."/>
        </authorList>
    </citation>
    <scope>NUCLEOTIDE SEQUENCE [LARGE SCALE GENOMIC DNA]</scope>
    <source>
        <strain evidence="1 2">TBRC 2177</strain>
    </source>
</reference>
<evidence type="ECO:0000313" key="2">
    <source>
        <dbReference type="Proteomes" id="UP000677812"/>
    </source>
</evidence>
<gene>
    <name evidence="1" type="ORF">KB213_12585</name>
</gene>
<sequence>KYRRVSEQKNEACEKMAVFQCFTAHDSLQWDESYKKLSELNKIISEREGVSTNLSPLYRSYHEDIVKSR</sequence>